<protein>
    <submittedName>
        <fullName evidence="3">CPBP family intramembrane metalloprotease</fullName>
    </submittedName>
</protein>
<keyword evidence="1" id="KW-1133">Transmembrane helix</keyword>
<feature type="domain" description="CAAX prenyl protease 2/Lysostaphin resistance protein A-like" evidence="2">
    <location>
        <begin position="113"/>
        <end position="216"/>
    </location>
</feature>
<dbReference type="Pfam" id="PF02517">
    <property type="entry name" value="Rce1-like"/>
    <property type="match status" value="1"/>
</dbReference>
<evidence type="ECO:0000313" key="4">
    <source>
        <dbReference type="Proteomes" id="UP000291259"/>
    </source>
</evidence>
<reference evidence="3 4" key="1">
    <citation type="submission" date="2019-01" db="EMBL/GenBank/DDBJ databases">
        <title>Genome sequencing of strain FW100M-8.</title>
        <authorList>
            <person name="Heo J."/>
            <person name="Kim S.-J."/>
            <person name="Kim J.-S."/>
            <person name="Hong S.-B."/>
            <person name="Kwon S.-W."/>
        </authorList>
    </citation>
    <scope>NUCLEOTIDE SEQUENCE [LARGE SCALE GENOMIC DNA]</scope>
    <source>
        <strain evidence="3 4">FW100M-8</strain>
    </source>
</reference>
<keyword evidence="1" id="KW-0812">Transmembrane</keyword>
<feature type="transmembrane region" description="Helical" evidence="1">
    <location>
        <begin position="204"/>
        <end position="223"/>
    </location>
</feature>
<dbReference type="EMBL" id="CP035491">
    <property type="protein sequence ID" value="QAY74722.1"/>
    <property type="molecule type" value="Genomic_DNA"/>
</dbReference>
<dbReference type="InterPro" id="IPR052710">
    <property type="entry name" value="CAAX_protease"/>
</dbReference>
<dbReference type="GO" id="GO:0080120">
    <property type="term" value="P:CAAX-box protein maturation"/>
    <property type="evidence" value="ECO:0007669"/>
    <property type="project" value="UniProtKB-ARBA"/>
</dbReference>
<dbReference type="PANTHER" id="PTHR36435">
    <property type="entry name" value="SLR1288 PROTEIN"/>
    <property type="match status" value="1"/>
</dbReference>
<feature type="transmembrane region" description="Helical" evidence="1">
    <location>
        <begin position="178"/>
        <end position="197"/>
    </location>
</feature>
<keyword evidence="3" id="KW-0378">Hydrolase</keyword>
<proteinExistence type="predicted"/>
<dbReference type="GO" id="GO:0008237">
    <property type="term" value="F:metallopeptidase activity"/>
    <property type="evidence" value="ECO:0007669"/>
    <property type="project" value="UniProtKB-KW"/>
</dbReference>
<keyword evidence="4" id="KW-1185">Reference proteome</keyword>
<gene>
    <name evidence="3" type="ORF">ET445_16640</name>
</gene>
<dbReference type="PANTHER" id="PTHR36435:SF1">
    <property type="entry name" value="CAAX AMINO TERMINAL PROTEASE FAMILY PROTEIN"/>
    <property type="match status" value="1"/>
</dbReference>
<dbReference type="OrthoDB" id="254800at2"/>
<dbReference type="RefSeq" id="WP_129192266.1">
    <property type="nucleotide sequence ID" value="NZ_CP035491.1"/>
</dbReference>
<feature type="transmembrane region" description="Helical" evidence="1">
    <location>
        <begin position="73"/>
        <end position="92"/>
    </location>
</feature>
<feature type="transmembrane region" description="Helical" evidence="1">
    <location>
        <begin position="112"/>
        <end position="132"/>
    </location>
</feature>
<evidence type="ECO:0000256" key="1">
    <source>
        <dbReference type="SAM" id="Phobius"/>
    </source>
</evidence>
<keyword evidence="3" id="KW-0482">Metalloprotease</keyword>
<keyword evidence="3" id="KW-0645">Protease</keyword>
<dbReference type="GO" id="GO:0006508">
    <property type="term" value="P:proteolysis"/>
    <property type="evidence" value="ECO:0007669"/>
    <property type="project" value="UniProtKB-KW"/>
</dbReference>
<feature type="transmembrane region" description="Helical" evidence="1">
    <location>
        <begin position="33"/>
        <end position="52"/>
    </location>
</feature>
<dbReference type="Proteomes" id="UP000291259">
    <property type="component" value="Chromosome"/>
</dbReference>
<dbReference type="KEGG" id="agf:ET445_16640"/>
<sequence length="224" mass="22641">MTSCAGALVIVVLAVIGWNAVIRTVVLAPIVQALGAFLVVWVPLLAAIALAARAARRGGTPFIARPFFRPIDVLWGAGVGFLARGAAAGIEIAITGRMSGTGALIEPEPSTVWLVFIVAPLIVGPVIEETFFRGTLLPAVRGAALANGARPTTSAAVAVAVSALLFALLHTLDATSPTLAFVAGASSFVFGLGASLLTVFTGRLGGAIIAHVVFNGLLVALVLG</sequence>
<dbReference type="InterPro" id="IPR003675">
    <property type="entry name" value="Rce1/LyrA-like_dom"/>
</dbReference>
<organism evidence="3 4">
    <name type="scientific">Agromyces protaetiae</name>
    <dbReference type="NCBI Taxonomy" id="2509455"/>
    <lineage>
        <taxon>Bacteria</taxon>
        <taxon>Bacillati</taxon>
        <taxon>Actinomycetota</taxon>
        <taxon>Actinomycetes</taxon>
        <taxon>Micrococcales</taxon>
        <taxon>Microbacteriaceae</taxon>
        <taxon>Agromyces</taxon>
    </lineage>
</organism>
<feature type="transmembrane region" description="Helical" evidence="1">
    <location>
        <begin position="153"/>
        <end position="172"/>
    </location>
</feature>
<evidence type="ECO:0000313" key="3">
    <source>
        <dbReference type="EMBL" id="QAY74722.1"/>
    </source>
</evidence>
<dbReference type="GO" id="GO:0004175">
    <property type="term" value="F:endopeptidase activity"/>
    <property type="evidence" value="ECO:0007669"/>
    <property type="project" value="UniProtKB-ARBA"/>
</dbReference>
<evidence type="ECO:0000259" key="2">
    <source>
        <dbReference type="Pfam" id="PF02517"/>
    </source>
</evidence>
<keyword evidence="1" id="KW-0472">Membrane</keyword>
<accession>A0A4P6FF05</accession>
<dbReference type="AlphaFoldDB" id="A0A4P6FF05"/>
<name>A0A4P6FF05_9MICO</name>